<dbReference type="Proteomes" id="UP000248349">
    <property type="component" value="Unassembled WGS sequence"/>
</dbReference>
<feature type="compositionally biased region" description="Acidic residues" evidence="1">
    <location>
        <begin position="248"/>
        <end position="266"/>
    </location>
</feature>
<evidence type="ECO:0000313" key="3">
    <source>
        <dbReference type="Proteomes" id="UP000248349"/>
    </source>
</evidence>
<dbReference type="EMBL" id="KZ821276">
    <property type="protein sequence ID" value="PYH40781.1"/>
    <property type="molecule type" value="Genomic_DNA"/>
</dbReference>
<dbReference type="PANTHER" id="PTHR37538:SF1">
    <property type="entry name" value="BTB DOMAIN-CONTAINING PROTEIN"/>
    <property type="match status" value="1"/>
</dbReference>
<accession>A0A318Z0G0</accession>
<dbReference type="OrthoDB" id="3594103at2759"/>
<dbReference type="RefSeq" id="XP_025426763.1">
    <property type="nucleotide sequence ID" value="XM_025572972.1"/>
</dbReference>
<sequence>MAKSSKKKLKGRSSNEVARPSLPQEIPPKIDYHRPLSSPYETPFVTLTIGNKRYGLPAHFLRKYPKFQLAPYGLSTSITMSDIHEDVGHTIVHFLYTGGYETVNSPLGEGTSDISREYKKSVLAYHASRTYGLPELETLSKQKMKQLDEEVPVLEVLQATRDVFSGLPAGETWLPIYIEGNLQRLLEPEDPALGLRDVYNILGRDHQFDNLVMKIILEILSVRLRSMQDQHGKSLNGTGPAYSLPEEPVPEEPEPVPAEAEPEEYEPVPAEPFPEVPEPVPAEPFPEVPEPVPEEPESVPAEAESGPEVPPVEGEFEQWTITQASSNTEGWSSASSSPSDTPNHEIPPKAPDQTQAQGHIARISCADLVLYENWEILSPKSKKKKAQKLASRGLPIPSEGGFISIVAR</sequence>
<feature type="region of interest" description="Disordered" evidence="1">
    <location>
        <begin position="231"/>
        <end position="312"/>
    </location>
</feature>
<evidence type="ECO:0000256" key="1">
    <source>
        <dbReference type="SAM" id="MobiDB-lite"/>
    </source>
</evidence>
<feature type="region of interest" description="Disordered" evidence="1">
    <location>
        <begin position="325"/>
        <end position="358"/>
    </location>
</feature>
<gene>
    <name evidence="2" type="ORF">BP01DRAFT_329065</name>
</gene>
<reference evidence="2 3" key="1">
    <citation type="submission" date="2016-12" db="EMBL/GenBank/DDBJ databases">
        <title>The genomes of Aspergillus section Nigri reveals drivers in fungal speciation.</title>
        <authorList>
            <consortium name="DOE Joint Genome Institute"/>
            <person name="Vesth T.C."/>
            <person name="Nybo J."/>
            <person name="Theobald S."/>
            <person name="Brandl J."/>
            <person name="Frisvad J.C."/>
            <person name="Nielsen K.F."/>
            <person name="Lyhne E.K."/>
            <person name="Kogle M.E."/>
            <person name="Kuo A."/>
            <person name="Riley R."/>
            <person name="Clum A."/>
            <person name="Nolan M."/>
            <person name="Lipzen A."/>
            <person name="Salamov A."/>
            <person name="Henrissat B."/>
            <person name="Wiebenga A."/>
            <person name="De Vries R.P."/>
            <person name="Grigoriev I.V."/>
            <person name="Mortensen U.H."/>
            <person name="Andersen M.R."/>
            <person name="Baker S.E."/>
        </authorList>
    </citation>
    <scope>NUCLEOTIDE SEQUENCE [LARGE SCALE GENOMIC DNA]</scope>
    <source>
        <strain evidence="2 3">JOP 1030-1</strain>
    </source>
</reference>
<organism evidence="2 3">
    <name type="scientific">Aspergillus saccharolyticus JOP 1030-1</name>
    <dbReference type="NCBI Taxonomy" id="1450539"/>
    <lineage>
        <taxon>Eukaryota</taxon>
        <taxon>Fungi</taxon>
        <taxon>Dikarya</taxon>
        <taxon>Ascomycota</taxon>
        <taxon>Pezizomycotina</taxon>
        <taxon>Eurotiomycetes</taxon>
        <taxon>Eurotiomycetidae</taxon>
        <taxon>Eurotiales</taxon>
        <taxon>Aspergillaceae</taxon>
        <taxon>Aspergillus</taxon>
        <taxon>Aspergillus subgen. Circumdati</taxon>
    </lineage>
</organism>
<name>A0A318Z0G0_9EURO</name>
<feature type="region of interest" description="Disordered" evidence="1">
    <location>
        <begin position="1"/>
        <end position="34"/>
    </location>
</feature>
<dbReference type="AlphaFoldDB" id="A0A318Z0G0"/>
<evidence type="ECO:0000313" key="2">
    <source>
        <dbReference type="EMBL" id="PYH40781.1"/>
    </source>
</evidence>
<keyword evidence="3" id="KW-1185">Reference proteome</keyword>
<proteinExistence type="predicted"/>
<evidence type="ECO:0008006" key="4">
    <source>
        <dbReference type="Google" id="ProtNLM"/>
    </source>
</evidence>
<dbReference type="GeneID" id="37074200"/>
<feature type="compositionally biased region" description="Low complexity" evidence="1">
    <location>
        <begin position="298"/>
        <end position="312"/>
    </location>
</feature>
<feature type="compositionally biased region" description="Basic residues" evidence="1">
    <location>
        <begin position="1"/>
        <end position="11"/>
    </location>
</feature>
<dbReference type="PANTHER" id="PTHR37538">
    <property type="entry name" value="BTB DOMAIN-CONTAINING PROTEIN"/>
    <property type="match status" value="1"/>
</dbReference>
<protein>
    <recommendedName>
        <fullName evidence="4">BTB domain-containing protein</fullName>
    </recommendedName>
</protein>
<feature type="compositionally biased region" description="Pro residues" evidence="1">
    <location>
        <begin position="269"/>
        <end position="291"/>
    </location>
</feature>